<feature type="domain" description="J" evidence="4">
    <location>
        <begin position="250"/>
        <end position="316"/>
    </location>
</feature>
<comment type="caution">
    <text evidence="5">The sequence shown here is derived from an EMBL/GenBank/DDBJ whole genome shotgun (WGS) entry which is preliminary data.</text>
</comment>
<name>A0A9D9GU72_9GAMM</name>
<protein>
    <submittedName>
        <fullName evidence="5">Co-chaperone DjlA</fullName>
    </submittedName>
</protein>
<dbReference type="InterPro" id="IPR001623">
    <property type="entry name" value="DnaJ_domain"/>
</dbReference>
<dbReference type="SMART" id="SM00271">
    <property type="entry name" value="DnaJ"/>
    <property type="match status" value="1"/>
</dbReference>
<dbReference type="CDD" id="cd07316">
    <property type="entry name" value="terB_like_DjlA"/>
    <property type="match status" value="1"/>
</dbReference>
<reference evidence="5" key="2">
    <citation type="journal article" date="2021" name="PeerJ">
        <title>Extensive microbial diversity within the chicken gut microbiome revealed by metagenomics and culture.</title>
        <authorList>
            <person name="Gilroy R."/>
            <person name="Ravi A."/>
            <person name="Getino M."/>
            <person name="Pursley I."/>
            <person name="Horton D.L."/>
            <person name="Alikhan N.F."/>
            <person name="Baker D."/>
            <person name="Gharbi K."/>
            <person name="Hall N."/>
            <person name="Watson M."/>
            <person name="Adriaenssens E.M."/>
            <person name="Foster-Nyarko E."/>
            <person name="Jarju S."/>
            <person name="Secka A."/>
            <person name="Antonio M."/>
            <person name="Oren A."/>
            <person name="Chaudhuri R.R."/>
            <person name="La Ragione R."/>
            <person name="Hildebrand F."/>
            <person name="Pallen M.J."/>
        </authorList>
    </citation>
    <scope>NUCLEOTIDE SEQUENCE</scope>
    <source>
        <strain evidence="5">17213</strain>
    </source>
</reference>
<evidence type="ECO:0000256" key="1">
    <source>
        <dbReference type="ARBA" id="ARBA00023186"/>
    </source>
</evidence>
<keyword evidence="1" id="KW-0143">Chaperone</keyword>
<dbReference type="PANTHER" id="PTHR24074">
    <property type="entry name" value="CO-CHAPERONE PROTEIN DJLA"/>
    <property type="match status" value="1"/>
</dbReference>
<dbReference type="PRINTS" id="PR00625">
    <property type="entry name" value="JDOMAIN"/>
</dbReference>
<evidence type="ECO:0000313" key="5">
    <source>
        <dbReference type="EMBL" id="MBO8416706.1"/>
    </source>
</evidence>
<dbReference type="InterPro" id="IPR050817">
    <property type="entry name" value="DjlA_DnaK_co-chaperone"/>
</dbReference>
<feature type="transmembrane region" description="Helical" evidence="3">
    <location>
        <begin position="12"/>
        <end position="36"/>
    </location>
</feature>
<evidence type="ECO:0000256" key="2">
    <source>
        <dbReference type="SAM" id="MobiDB-lite"/>
    </source>
</evidence>
<feature type="compositionally biased region" description="Low complexity" evidence="2">
    <location>
        <begin position="223"/>
        <end position="232"/>
    </location>
</feature>
<sequence length="316" mass="35409">MQQQSWMGRIVGTVIGLLFFNPLTALIGFAIGWYFVDKPRNQAARARQEASQAFSYAGGGQGGTGNFEIMRSSFALMGYVARGAGRVNEAHIQLAEIMIARMGMDDHGRNMAVEAFNRGKDPSFNFRSEIGNLLREAHGNNTIIAYIVEFLVEIALADGSLQQGEYDRLVEVTGALGIGREQLDRWIELRRAQMRFAEYMRRAQQQWGGAQGSQQQGWGGQQQGQWQDQGQQSYGGGQQAYQATENDLQNAYQILGVESTASFEEIKKAHRRLMLKYHPDRLASQGLPPEMVRMYTEKAQEIQAAFDLIKKARGEK</sequence>
<accession>A0A9D9GU72</accession>
<dbReference type="InterPro" id="IPR007791">
    <property type="entry name" value="DjlA_N"/>
</dbReference>
<dbReference type="EMBL" id="JADINH010000197">
    <property type="protein sequence ID" value="MBO8416706.1"/>
    <property type="molecule type" value="Genomic_DNA"/>
</dbReference>
<keyword evidence="3" id="KW-0812">Transmembrane</keyword>
<feature type="region of interest" description="Disordered" evidence="2">
    <location>
        <begin position="210"/>
        <end position="239"/>
    </location>
</feature>
<evidence type="ECO:0000259" key="4">
    <source>
        <dbReference type="PROSITE" id="PS50076"/>
    </source>
</evidence>
<reference evidence="5" key="1">
    <citation type="submission" date="2020-10" db="EMBL/GenBank/DDBJ databases">
        <authorList>
            <person name="Gilroy R."/>
        </authorList>
    </citation>
    <scope>NUCLEOTIDE SEQUENCE</scope>
    <source>
        <strain evidence="5">17213</strain>
    </source>
</reference>
<dbReference type="AlphaFoldDB" id="A0A9D9GU72"/>
<keyword evidence="3" id="KW-1133">Transmembrane helix</keyword>
<dbReference type="Proteomes" id="UP000823631">
    <property type="component" value="Unassembled WGS sequence"/>
</dbReference>
<dbReference type="Pfam" id="PF05099">
    <property type="entry name" value="TerB"/>
    <property type="match status" value="1"/>
</dbReference>
<evidence type="ECO:0000256" key="3">
    <source>
        <dbReference type="SAM" id="Phobius"/>
    </source>
</evidence>
<gene>
    <name evidence="5" type="primary">djlA</name>
    <name evidence="5" type="ORF">IAB19_10030</name>
</gene>
<organism evidence="5 6">
    <name type="scientific">Candidatus Avisuccinivibrio stercorigallinarum</name>
    <dbReference type="NCBI Taxonomy" id="2840704"/>
    <lineage>
        <taxon>Bacteria</taxon>
        <taxon>Pseudomonadati</taxon>
        <taxon>Pseudomonadota</taxon>
        <taxon>Gammaproteobacteria</taxon>
        <taxon>Aeromonadales</taxon>
        <taxon>Succinivibrionaceae</taxon>
        <taxon>Succinivibrionaceae incertae sedis</taxon>
        <taxon>Candidatus Avisuccinivibrio</taxon>
    </lineage>
</organism>
<dbReference type="Gene3D" id="1.10.3680.10">
    <property type="entry name" value="TerB-like"/>
    <property type="match status" value="1"/>
</dbReference>
<dbReference type="Pfam" id="PF00226">
    <property type="entry name" value="DnaJ"/>
    <property type="match status" value="1"/>
</dbReference>
<keyword evidence="3" id="KW-0472">Membrane</keyword>
<dbReference type="NCBIfam" id="NF006948">
    <property type="entry name" value="PRK09430.1"/>
    <property type="match status" value="1"/>
</dbReference>
<dbReference type="InterPro" id="IPR036869">
    <property type="entry name" value="J_dom_sf"/>
</dbReference>
<evidence type="ECO:0000313" key="6">
    <source>
        <dbReference type="Proteomes" id="UP000823631"/>
    </source>
</evidence>
<dbReference type="Gene3D" id="1.10.287.110">
    <property type="entry name" value="DnaJ domain"/>
    <property type="match status" value="1"/>
</dbReference>
<dbReference type="PROSITE" id="PS50076">
    <property type="entry name" value="DNAJ_2"/>
    <property type="match status" value="1"/>
</dbReference>
<proteinExistence type="predicted"/>
<dbReference type="InterPro" id="IPR029024">
    <property type="entry name" value="TerB-like"/>
</dbReference>
<dbReference type="CDD" id="cd06257">
    <property type="entry name" value="DnaJ"/>
    <property type="match status" value="1"/>
</dbReference>
<dbReference type="SUPFAM" id="SSF46565">
    <property type="entry name" value="Chaperone J-domain"/>
    <property type="match status" value="1"/>
</dbReference>